<dbReference type="GO" id="GO:0009073">
    <property type="term" value="P:aromatic amino acid family biosynthetic process"/>
    <property type="evidence" value="ECO:0007669"/>
    <property type="project" value="UniProtKB-KW"/>
</dbReference>
<dbReference type="NCBIfam" id="TIGR00033">
    <property type="entry name" value="aroC"/>
    <property type="match status" value="1"/>
</dbReference>
<dbReference type="InterPro" id="IPR000453">
    <property type="entry name" value="Chorismate_synth"/>
</dbReference>
<dbReference type="PANTHER" id="PTHR21085">
    <property type="entry name" value="CHORISMATE SYNTHASE"/>
    <property type="match status" value="1"/>
</dbReference>
<evidence type="ECO:0000256" key="4">
    <source>
        <dbReference type="ARBA" id="ARBA00022605"/>
    </source>
</evidence>
<organism evidence="8">
    <name type="scientific">marine metagenome</name>
    <dbReference type="NCBI Taxonomy" id="408172"/>
    <lineage>
        <taxon>unclassified sequences</taxon>
        <taxon>metagenomes</taxon>
        <taxon>ecological metagenomes</taxon>
    </lineage>
</organism>
<dbReference type="GO" id="GO:0009423">
    <property type="term" value="P:chorismate biosynthetic process"/>
    <property type="evidence" value="ECO:0007669"/>
    <property type="project" value="UniProtKB-UniPathway"/>
</dbReference>
<dbReference type="CDD" id="cd07304">
    <property type="entry name" value="Chorismate_synthase"/>
    <property type="match status" value="1"/>
</dbReference>
<dbReference type="GO" id="GO:0010181">
    <property type="term" value="F:FMN binding"/>
    <property type="evidence" value="ECO:0007669"/>
    <property type="project" value="TreeGrafter"/>
</dbReference>
<dbReference type="PIRSF" id="PIRSF001456">
    <property type="entry name" value="Chorismate_synth"/>
    <property type="match status" value="1"/>
</dbReference>
<dbReference type="HAMAP" id="MF_00300">
    <property type="entry name" value="Chorismate_synth"/>
    <property type="match status" value="1"/>
</dbReference>
<proteinExistence type="inferred from homology"/>
<dbReference type="Gene3D" id="3.60.150.10">
    <property type="entry name" value="Chorismate synthase AroC"/>
    <property type="match status" value="1"/>
</dbReference>
<dbReference type="PROSITE" id="PS00788">
    <property type="entry name" value="CHORISMATE_SYNTHASE_2"/>
    <property type="match status" value="1"/>
</dbReference>
<comment type="similarity">
    <text evidence="2">Belongs to the chorismate synthase family.</text>
</comment>
<name>A0A381P0G5_9ZZZZ</name>
<feature type="region of interest" description="Disordered" evidence="7">
    <location>
        <begin position="256"/>
        <end position="279"/>
    </location>
</feature>
<dbReference type="InterPro" id="IPR020541">
    <property type="entry name" value="Chorismate_synthase_CS"/>
</dbReference>
<sequence length="365" mass="39241">MSGNTTGKLFNVTTFGESHGVAMGCIIDGCPPGMELSEEDIQVYLDKRKPGSSKFTTQRKEEDKVEILSGTFEGKTTGTPIGLLIKNKDQRSKDYDKLKDVFRPSHADYSYIQKYGIRDHRGGGRASARETTMRVASGSVARKYLKETSGIEINGYLSQIGSLKVEEIDLNEIDNNPFFCPDKNMTPKIEKLIDKLREEGDSIGAKITVSVTNLPPGLGEPVFDKLDAEIAKALMGINAVKGVEIGLGFSVIETKGSESRDEMSPAGFKSNSSGGTSGGISTGQDLIASIALKPTSSISKEGETVDKDGKAAKIKVTGRHDPCVGIRATPIAESMVALVLIDHLLRNRGQNADVTSEVPKIPSKE</sequence>
<dbReference type="EC" id="4.2.3.5" evidence="3"/>
<dbReference type="EMBL" id="UINC01000691">
    <property type="protein sequence ID" value="SUZ59658.1"/>
    <property type="molecule type" value="Genomic_DNA"/>
</dbReference>
<gene>
    <name evidence="8" type="ORF">METZ01_LOCUS12512</name>
</gene>
<dbReference type="Pfam" id="PF01264">
    <property type="entry name" value="Chorismate_synt"/>
    <property type="match status" value="1"/>
</dbReference>
<keyword evidence="4" id="KW-0028">Amino-acid biosynthesis</keyword>
<evidence type="ECO:0000313" key="8">
    <source>
        <dbReference type="EMBL" id="SUZ59658.1"/>
    </source>
</evidence>
<keyword evidence="6" id="KW-0456">Lyase</keyword>
<dbReference type="SUPFAM" id="SSF103263">
    <property type="entry name" value="Chorismate synthase, AroC"/>
    <property type="match status" value="1"/>
</dbReference>
<evidence type="ECO:0000256" key="2">
    <source>
        <dbReference type="ARBA" id="ARBA00008014"/>
    </source>
</evidence>
<dbReference type="GO" id="GO:0004107">
    <property type="term" value="F:chorismate synthase activity"/>
    <property type="evidence" value="ECO:0007669"/>
    <property type="project" value="UniProtKB-EC"/>
</dbReference>
<dbReference type="InterPro" id="IPR035904">
    <property type="entry name" value="Chorismate_synth_AroC_sf"/>
</dbReference>
<reference evidence="8" key="1">
    <citation type="submission" date="2018-05" db="EMBL/GenBank/DDBJ databases">
        <authorList>
            <person name="Lanie J.A."/>
            <person name="Ng W.-L."/>
            <person name="Kazmierczak K.M."/>
            <person name="Andrzejewski T.M."/>
            <person name="Davidsen T.M."/>
            <person name="Wayne K.J."/>
            <person name="Tettelin H."/>
            <person name="Glass J.I."/>
            <person name="Rusch D."/>
            <person name="Podicherti R."/>
            <person name="Tsui H.-C.T."/>
            <person name="Winkler M.E."/>
        </authorList>
    </citation>
    <scope>NUCLEOTIDE SEQUENCE</scope>
</reference>
<evidence type="ECO:0000256" key="3">
    <source>
        <dbReference type="ARBA" id="ARBA00013036"/>
    </source>
</evidence>
<protein>
    <recommendedName>
        <fullName evidence="3">chorismate synthase</fullName>
        <ecNumber evidence="3">4.2.3.5</ecNumber>
    </recommendedName>
</protein>
<dbReference type="PROSITE" id="PS00789">
    <property type="entry name" value="CHORISMATE_SYNTHASE_3"/>
    <property type="match status" value="1"/>
</dbReference>
<accession>A0A381P0G5</accession>
<keyword evidence="5" id="KW-0057">Aromatic amino acid biosynthesis</keyword>
<dbReference type="PROSITE" id="PS00787">
    <property type="entry name" value="CHORISMATE_SYNTHASE_1"/>
    <property type="match status" value="1"/>
</dbReference>
<dbReference type="NCBIfam" id="NF003793">
    <property type="entry name" value="PRK05382.1"/>
    <property type="match status" value="1"/>
</dbReference>
<evidence type="ECO:0000256" key="7">
    <source>
        <dbReference type="SAM" id="MobiDB-lite"/>
    </source>
</evidence>
<dbReference type="GO" id="GO:0005829">
    <property type="term" value="C:cytosol"/>
    <property type="evidence" value="ECO:0007669"/>
    <property type="project" value="TreeGrafter"/>
</dbReference>
<comment type="pathway">
    <text evidence="1">Metabolic intermediate biosynthesis; chorismate biosynthesis; chorismate from D-erythrose 4-phosphate and phosphoenolpyruvate: step 7/7.</text>
</comment>
<evidence type="ECO:0000256" key="1">
    <source>
        <dbReference type="ARBA" id="ARBA00005044"/>
    </source>
</evidence>
<dbReference type="PANTHER" id="PTHR21085:SF0">
    <property type="entry name" value="CHORISMATE SYNTHASE"/>
    <property type="match status" value="1"/>
</dbReference>
<dbReference type="UniPathway" id="UPA00053">
    <property type="reaction ID" value="UER00090"/>
</dbReference>
<evidence type="ECO:0000256" key="5">
    <source>
        <dbReference type="ARBA" id="ARBA00023141"/>
    </source>
</evidence>
<evidence type="ECO:0000256" key="6">
    <source>
        <dbReference type="ARBA" id="ARBA00023239"/>
    </source>
</evidence>
<dbReference type="AlphaFoldDB" id="A0A381P0G5"/>
<dbReference type="GO" id="GO:0008652">
    <property type="term" value="P:amino acid biosynthetic process"/>
    <property type="evidence" value="ECO:0007669"/>
    <property type="project" value="UniProtKB-KW"/>
</dbReference>